<dbReference type="PANTHER" id="PTHR37464">
    <property type="entry name" value="BLL2463 PROTEIN"/>
    <property type="match status" value="1"/>
</dbReference>
<dbReference type="Pfam" id="PF07584">
    <property type="entry name" value="BatA"/>
    <property type="match status" value="1"/>
</dbReference>
<proteinExistence type="predicted"/>
<feature type="transmembrane region" description="Helical" evidence="1">
    <location>
        <begin position="646"/>
        <end position="664"/>
    </location>
</feature>
<dbReference type="RefSeq" id="WP_330928203.1">
    <property type="nucleotide sequence ID" value="NZ_CP119075.1"/>
</dbReference>
<name>A0AAF0CS23_9BACT</name>
<keyword evidence="1" id="KW-0812">Transmembrane</keyword>
<dbReference type="Proteomes" id="UP001218638">
    <property type="component" value="Chromosome"/>
</dbReference>
<dbReference type="InterPro" id="IPR036465">
    <property type="entry name" value="vWFA_dom_sf"/>
</dbReference>
<organism evidence="3 4">
    <name type="scientific">Synoicihabitans lomoniglobus</name>
    <dbReference type="NCBI Taxonomy" id="2909285"/>
    <lineage>
        <taxon>Bacteria</taxon>
        <taxon>Pseudomonadati</taxon>
        <taxon>Verrucomicrobiota</taxon>
        <taxon>Opitutia</taxon>
        <taxon>Opitutales</taxon>
        <taxon>Opitutaceae</taxon>
        <taxon>Synoicihabitans</taxon>
    </lineage>
</organism>
<dbReference type="Gene3D" id="3.40.50.410">
    <property type="entry name" value="von Willebrand factor, type A domain"/>
    <property type="match status" value="1"/>
</dbReference>
<dbReference type="SUPFAM" id="SSF52317">
    <property type="entry name" value="Class I glutamine amidotransferase-like"/>
    <property type="match status" value="1"/>
</dbReference>
<protein>
    <submittedName>
        <fullName evidence="3">VWA domain-containing protein</fullName>
    </submittedName>
</protein>
<dbReference type="AlphaFoldDB" id="A0AAF0CS23"/>
<feature type="transmembrane region" description="Helical" evidence="1">
    <location>
        <begin position="6"/>
        <end position="24"/>
    </location>
</feature>
<dbReference type="SUPFAM" id="SSF53300">
    <property type="entry name" value="vWA-like"/>
    <property type="match status" value="1"/>
</dbReference>
<feature type="transmembrane region" description="Helical" evidence="1">
    <location>
        <begin position="56"/>
        <end position="78"/>
    </location>
</feature>
<dbReference type="PANTHER" id="PTHR37464:SF1">
    <property type="entry name" value="BLL2463 PROTEIN"/>
    <property type="match status" value="1"/>
</dbReference>
<dbReference type="InterPro" id="IPR024163">
    <property type="entry name" value="Aerotolerance_reg_N"/>
</dbReference>
<keyword evidence="1" id="KW-1133">Transmembrane helix</keyword>
<dbReference type="NCBIfam" id="TIGR02226">
    <property type="entry name" value="two_anch"/>
    <property type="match status" value="1"/>
</dbReference>
<dbReference type="EMBL" id="CP119075">
    <property type="protein sequence ID" value="WED67052.1"/>
    <property type="molecule type" value="Genomic_DNA"/>
</dbReference>
<dbReference type="InterPro" id="IPR029062">
    <property type="entry name" value="Class_I_gatase-like"/>
</dbReference>
<reference evidence="3" key="1">
    <citation type="submission" date="2023-03" db="EMBL/GenBank/DDBJ databases">
        <title>Lomoglobus Profundus gen. nov., sp. nov., a novel member of the phylum Verrucomicrobia, isolated from deep-marine sediment of South China Sea.</title>
        <authorList>
            <person name="Ahmad T."/>
            <person name="Ishaq S.E."/>
            <person name="Wang F."/>
        </authorList>
    </citation>
    <scope>NUCLEOTIDE SEQUENCE</scope>
    <source>
        <strain evidence="3">LMO-M01</strain>
    </source>
</reference>
<feature type="domain" description="Aerotolerance regulator N-terminal" evidence="2">
    <location>
        <begin position="1"/>
        <end position="76"/>
    </location>
</feature>
<evidence type="ECO:0000259" key="2">
    <source>
        <dbReference type="Pfam" id="PF07584"/>
    </source>
</evidence>
<dbReference type="KEGG" id="slom:PXH66_09335"/>
<keyword evidence="1" id="KW-0472">Membrane</keyword>
<sequence>MSLLSPWFLAGLALLVGPIIAHLIRRATRDRVPFSALRFLSPSAPRLDRRSRIQHPLLLILRCLIVALLALAFARPYFNAESPVTPSTRAPRHVVIVLDDSASMQREDLWTRARHEIETLTTDLQAADILSLIVAGDRATDAVDADTWVQTAPSDRIGLVGSALTARATAGWSAFHLDDAIRRALDRIQDRAAVEGTIIAEPEIVIVSDFANGTQVAGLAGLPWPSGLTVRLASIRAAASANIGLQWLGWGTDLGAGAPARIRITATENVPTTSVQLSLRAADGGDFAPPPTTHVIPRGGAITVLVPVPATAPEALQLELTGDAVTFDNQLWIVRPQARELPIVVSREPSTVDSRDALFYVASAVRGWRDPVPELTTTWPTPLPSGQSPAVLRIIDSPLSPTELRATREQIEDGAYALILLRDDDLVATAATLLNEPGWTALPPSPSARPDTLLGQIDFRHPLFAPFADPAFSDFSRVRFWSRQKLALPADSAAVVVARFEDNTPAVTESMVGQGRVITWASGWTPTESQWVLSSKFVPWLQSLGERAAGGPLLAGVGELDRLDRLGANQFITTPGVHTIEGADGNQCLIAVNVPATESDVAPLDLDIFAQLGVPLEQAAPDISAAEKAEQQAAESAYLAESRQKVWRWLLLLVAGLLIIESLLSLRLARRQPKPAAAT</sequence>
<dbReference type="InterPro" id="IPR011933">
    <property type="entry name" value="Double_TM_dom"/>
</dbReference>
<evidence type="ECO:0000256" key="1">
    <source>
        <dbReference type="SAM" id="Phobius"/>
    </source>
</evidence>
<evidence type="ECO:0000313" key="4">
    <source>
        <dbReference type="Proteomes" id="UP001218638"/>
    </source>
</evidence>
<evidence type="ECO:0000313" key="3">
    <source>
        <dbReference type="EMBL" id="WED67052.1"/>
    </source>
</evidence>
<gene>
    <name evidence="3" type="ORF">PXH66_09335</name>
</gene>
<accession>A0AAF0CS23</accession>
<keyword evidence="4" id="KW-1185">Reference proteome</keyword>